<sequence>MTAATDVGANGREPGRASPKSLRNAVFVRFVSPLFSLLVFALAMAIAGSELSGTIGVSAMPQELPGAPTPKAGFTDNSALPLMQPGQTPALYPEPHPPLKVRGEITNKTDGALLTPADVTKFQNKDTSGYTILDALYFFENSTNFYTIATSIPRYKERLSDKNLRITMFVPLDSGTIFQKGWKQSLQSNNGSAEYSYVFSYHIVTNGLLNLGKLANETNAVLRSNSFEDDSKSPLPIIARHGGRQMYINCATVIREPYVLSNGVIYFLNQPLDPWLEGTAAQKHVQNGGSINCTALLSGK</sequence>
<dbReference type="InterPro" id="IPR000782">
    <property type="entry name" value="FAS1_domain"/>
</dbReference>
<dbReference type="SUPFAM" id="SSF82153">
    <property type="entry name" value="FAS1 domain"/>
    <property type="match status" value="1"/>
</dbReference>
<dbReference type="OrthoDB" id="286301at2759"/>
<protein>
    <recommendedName>
        <fullName evidence="2">FAS1 domain-containing protein</fullName>
    </recommendedName>
</protein>
<gene>
    <name evidence="3" type="ORF">THASP1DRAFT_28460</name>
</gene>
<organism evidence="3 4">
    <name type="scientific">Thamnocephalis sphaerospora</name>
    <dbReference type="NCBI Taxonomy" id="78915"/>
    <lineage>
        <taxon>Eukaryota</taxon>
        <taxon>Fungi</taxon>
        <taxon>Fungi incertae sedis</taxon>
        <taxon>Zoopagomycota</taxon>
        <taxon>Zoopagomycotina</taxon>
        <taxon>Zoopagomycetes</taxon>
        <taxon>Zoopagales</taxon>
        <taxon>Sigmoideomycetaceae</taxon>
        <taxon>Thamnocephalis</taxon>
    </lineage>
</organism>
<feature type="domain" description="FAS1" evidence="2">
    <location>
        <begin position="129"/>
        <end position="272"/>
    </location>
</feature>
<reference evidence="4" key="1">
    <citation type="journal article" date="2018" name="Nat. Microbiol.">
        <title>Leveraging single-cell genomics to expand the fungal tree of life.</title>
        <authorList>
            <person name="Ahrendt S.R."/>
            <person name="Quandt C.A."/>
            <person name="Ciobanu D."/>
            <person name="Clum A."/>
            <person name="Salamov A."/>
            <person name="Andreopoulos B."/>
            <person name="Cheng J.F."/>
            <person name="Woyke T."/>
            <person name="Pelin A."/>
            <person name="Henrissat B."/>
            <person name="Reynolds N.K."/>
            <person name="Benny G.L."/>
            <person name="Smith M.E."/>
            <person name="James T.Y."/>
            <person name="Grigoriev I.V."/>
        </authorList>
    </citation>
    <scope>NUCLEOTIDE SEQUENCE [LARGE SCALE GENOMIC DNA]</scope>
    <source>
        <strain evidence="4">RSA 1356</strain>
    </source>
</reference>
<dbReference type="PROSITE" id="PS50213">
    <property type="entry name" value="FAS1"/>
    <property type="match status" value="1"/>
</dbReference>
<keyword evidence="1" id="KW-0472">Membrane</keyword>
<keyword evidence="1" id="KW-0812">Transmembrane</keyword>
<keyword evidence="4" id="KW-1185">Reference proteome</keyword>
<evidence type="ECO:0000259" key="2">
    <source>
        <dbReference type="PROSITE" id="PS50213"/>
    </source>
</evidence>
<evidence type="ECO:0000313" key="3">
    <source>
        <dbReference type="EMBL" id="RKP09748.1"/>
    </source>
</evidence>
<accession>A0A4P9XU61</accession>
<evidence type="ECO:0000313" key="4">
    <source>
        <dbReference type="Proteomes" id="UP000271241"/>
    </source>
</evidence>
<dbReference type="Pfam" id="PF02469">
    <property type="entry name" value="Fasciclin"/>
    <property type="match status" value="1"/>
</dbReference>
<dbReference type="EMBL" id="KZ992491">
    <property type="protein sequence ID" value="RKP09748.1"/>
    <property type="molecule type" value="Genomic_DNA"/>
</dbReference>
<dbReference type="AlphaFoldDB" id="A0A4P9XU61"/>
<keyword evidence="1" id="KW-1133">Transmembrane helix</keyword>
<dbReference type="InterPro" id="IPR036378">
    <property type="entry name" value="FAS1_dom_sf"/>
</dbReference>
<dbReference type="Gene3D" id="2.30.180.10">
    <property type="entry name" value="FAS1 domain"/>
    <property type="match status" value="1"/>
</dbReference>
<feature type="transmembrane region" description="Helical" evidence="1">
    <location>
        <begin position="26"/>
        <end position="47"/>
    </location>
</feature>
<proteinExistence type="predicted"/>
<dbReference type="Proteomes" id="UP000271241">
    <property type="component" value="Unassembled WGS sequence"/>
</dbReference>
<name>A0A4P9XU61_9FUNG</name>
<evidence type="ECO:0000256" key="1">
    <source>
        <dbReference type="SAM" id="Phobius"/>
    </source>
</evidence>